<evidence type="ECO:0000256" key="3">
    <source>
        <dbReference type="ARBA" id="ARBA00022771"/>
    </source>
</evidence>
<dbReference type="PROSITE" id="PS01359">
    <property type="entry name" value="ZF_PHD_1"/>
    <property type="match status" value="1"/>
</dbReference>
<dbReference type="InterPro" id="IPR011011">
    <property type="entry name" value="Znf_FYVE_PHD"/>
</dbReference>
<evidence type="ECO:0008006" key="8">
    <source>
        <dbReference type="Google" id="ProtNLM"/>
    </source>
</evidence>
<dbReference type="GO" id="GO:0042800">
    <property type="term" value="F:histone H3K4 methyltransferase activity"/>
    <property type="evidence" value="ECO:0007669"/>
    <property type="project" value="TreeGrafter"/>
</dbReference>
<comment type="caution">
    <text evidence="6">The sequence shown here is derived from an EMBL/GenBank/DDBJ whole genome shotgun (WGS) entry which is preliminary data.</text>
</comment>
<gene>
    <name evidence="6" type="ORF">NQ314_018245</name>
</gene>
<name>A0AAV8WTJ8_9CUCU</name>
<comment type="subcellular location">
    <subcellularLocation>
        <location evidence="1">Nucleus</location>
    </subcellularLocation>
</comment>
<dbReference type="PANTHER" id="PTHR46147">
    <property type="entry name" value="HISTONE-LYSINE N-METHYLTRANSFERASE ASH1"/>
    <property type="match status" value="1"/>
</dbReference>
<evidence type="ECO:0000256" key="1">
    <source>
        <dbReference type="ARBA" id="ARBA00004123"/>
    </source>
</evidence>
<dbReference type="GO" id="GO:0005654">
    <property type="term" value="C:nucleoplasm"/>
    <property type="evidence" value="ECO:0007669"/>
    <property type="project" value="TreeGrafter"/>
</dbReference>
<evidence type="ECO:0000256" key="4">
    <source>
        <dbReference type="ARBA" id="ARBA00022833"/>
    </source>
</evidence>
<keyword evidence="7" id="KW-1185">Reference proteome</keyword>
<dbReference type="PANTHER" id="PTHR46147:SF3">
    <property type="entry name" value="HISTONE-LYSINE N-METHYLTRANSFERASE ASH1"/>
    <property type="match status" value="1"/>
</dbReference>
<keyword evidence="3" id="KW-0863">Zinc-finger</keyword>
<dbReference type="EMBL" id="JANEYF010005127">
    <property type="protein sequence ID" value="KAJ8929096.1"/>
    <property type="molecule type" value="Genomic_DNA"/>
</dbReference>
<keyword evidence="2" id="KW-0479">Metal-binding</keyword>
<evidence type="ECO:0000256" key="5">
    <source>
        <dbReference type="ARBA" id="ARBA00023242"/>
    </source>
</evidence>
<keyword evidence="4" id="KW-0862">Zinc</keyword>
<dbReference type="GO" id="GO:0006355">
    <property type="term" value="P:regulation of DNA-templated transcription"/>
    <property type="evidence" value="ECO:0007669"/>
    <property type="project" value="TreeGrafter"/>
</dbReference>
<sequence length="73" mass="8476">MFVPDEEEDIIRCICGIPRDEGLMIQCERCLVWQHCECVKADASAASYHCEVCVSREVDYEIPLDEYTEHGHR</sequence>
<dbReference type="InterPro" id="IPR013083">
    <property type="entry name" value="Znf_RING/FYVE/PHD"/>
</dbReference>
<dbReference type="Gene3D" id="3.30.40.10">
    <property type="entry name" value="Zinc/RING finger domain, C3HC4 (zinc finger)"/>
    <property type="match status" value="1"/>
</dbReference>
<dbReference type="InterPro" id="IPR019786">
    <property type="entry name" value="Zinc_finger_PHD-type_CS"/>
</dbReference>
<evidence type="ECO:0000256" key="2">
    <source>
        <dbReference type="ARBA" id="ARBA00022723"/>
    </source>
</evidence>
<organism evidence="6 7">
    <name type="scientific">Rhamnusium bicolor</name>
    <dbReference type="NCBI Taxonomy" id="1586634"/>
    <lineage>
        <taxon>Eukaryota</taxon>
        <taxon>Metazoa</taxon>
        <taxon>Ecdysozoa</taxon>
        <taxon>Arthropoda</taxon>
        <taxon>Hexapoda</taxon>
        <taxon>Insecta</taxon>
        <taxon>Pterygota</taxon>
        <taxon>Neoptera</taxon>
        <taxon>Endopterygota</taxon>
        <taxon>Coleoptera</taxon>
        <taxon>Polyphaga</taxon>
        <taxon>Cucujiformia</taxon>
        <taxon>Chrysomeloidea</taxon>
        <taxon>Cerambycidae</taxon>
        <taxon>Lepturinae</taxon>
        <taxon>Rhagiini</taxon>
        <taxon>Rhamnusium</taxon>
    </lineage>
</organism>
<dbReference type="AlphaFoldDB" id="A0AAV8WTJ8"/>
<accession>A0AAV8WTJ8</accession>
<keyword evidence="5" id="KW-0539">Nucleus</keyword>
<protein>
    <recommendedName>
        <fullName evidence="8">Zinc finger PHD-type domain-containing protein</fullName>
    </recommendedName>
</protein>
<evidence type="ECO:0000313" key="7">
    <source>
        <dbReference type="Proteomes" id="UP001162156"/>
    </source>
</evidence>
<dbReference type="SUPFAM" id="SSF57903">
    <property type="entry name" value="FYVE/PHD zinc finger"/>
    <property type="match status" value="1"/>
</dbReference>
<dbReference type="FunFam" id="3.30.40.10:FF:000113">
    <property type="entry name" value="Histone-lysine N-methyltransferase"/>
    <property type="match status" value="1"/>
</dbReference>
<reference evidence="6" key="1">
    <citation type="journal article" date="2023" name="Insect Mol. Biol.">
        <title>Genome sequencing provides insights into the evolution of gene families encoding plant cell wall-degrading enzymes in longhorned beetles.</title>
        <authorList>
            <person name="Shin N.R."/>
            <person name="Okamura Y."/>
            <person name="Kirsch R."/>
            <person name="Pauchet Y."/>
        </authorList>
    </citation>
    <scope>NUCLEOTIDE SEQUENCE</scope>
    <source>
        <strain evidence="6">RBIC_L_NR</strain>
    </source>
</reference>
<dbReference type="Pfam" id="PF20826">
    <property type="entry name" value="PHD_5"/>
    <property type="match status" value="1"/>
</dbReference>
<evidence type="ECO:0000313" key="6">
    <source>
        <dbReference type="EMBL" id="KAJ8929096.1"/>
    </source>
</evidence>
<dbReference type="GO" id="GO:0008270">
    <property type="term" value="F:zinc ion binding"/>
    <property type="evidence" value="ECO:0007669"/>
    <property type="project" value="UniProtKB-KW"/>
</dbReference>
<proteinExistence type="predicted"/>
<dbReference type="Proteomes" id="UP001162156">
    <property type="component" value="Unassembled WGS sequence"/>
</dbReference>